<dbReference type="AlphaFoldDB" id="A0AAN9NHR0"/>
<dbReference type="EMBL" id="JAYMYR010000003">
    <property type="protein sequence ID" value="KAK7373047.1"/>
    <property type="molecule type" value="Genomic_DNA"/>
</dbReference>
<evidence type="ECO:0000313" key="1">
    <source>
        <dbReference type="EMBL" id="KAK7373047.1"/>
    </source>
</evidence>
<accession>A0AAN9NHR0</accession>
<proteinExistence type="predicted"/>
<reference evidence="1 2" key="1">
    <citation type="submission" date="2024-01" db="EMBL/GenBank/DDBJ databases">
        <title>The genomes of 5 underutilized Papilionoideae crops provide insights into root nodulation and disease resistanc.</title>
        <authorList>
            <person name="Jiang F."/>
        </authorList>
    </citation>
    <scope>NUCLEOTIDE SEQUENCE [LARGE SCALE GENOMIC DNA]</scope>
    <source>
        <strain evidence="1">JINMINGXINNONG_FW02</strain>
        <tissue evidence="1">Leaves</tissue>
    </source>
</reference>
<name>A0AAN9NHR0_PHACN</name>
<protein>
    <submittedName>
        <fullName evidence="1">Uncharacterized protein</fullName>
    </submittedName>
</protein>
<organism evidence="1 2">
    <name type="scientific">Phaseolus coccineus</name>
    <name type="common">Scarlet runner bean</name>
    <name type="synonym">Phaseolus multiflorus</name>
    <dbReference type="NCBI Taxonomy" id="3886"/>
    <lineage>
        <taxon>Eukaryota</taxon>
        <taxon>Viridiplantae</taxon>
        <taxon>Streptophyta</taxon>
        <taxon>Embryophyta</taxon>
        <taxon>Tracheophyta</taxon>
        <taxon>Spermatophyta</taxon>
        <taxon>Magnoliopsida</taxon>
        <taxon>eudicotyledons</taxon>
        <taxon>Gunneridae</taxon>
        <taxon>Pentapetalae</taxon>
        <taxon>rosids</taxon>
        <taxon>fabids</taxon>
        <taxon>Fabales</taxon>
        <taxon>Fabaceae</taxon>
        <taxon>Papilionoideae</taxon>
        <taxon>50 kb inversion clade</taxon>
        <taxon>NPAAA clade</taxon>
        <taxon>indigoferoid/millettioid clade</taxon>
        <taxon>Phaseoleae</taxon>
        <taxon>Phaseolus</taxon>
    </lineage>
</organism>
<dbReference type="Proteomes" id="UP001374584">
    <property type="component" value="Unassembled WGS sequence"/>
</dbReference>
<evidence type="ECO:0000313" key="2">
    <source>
        <dbReference type="Proteomes" id="UP001374584"/>
    </source>
</evidence>
<gene>
    <name evidence="1" type="ORF">VNO80_06442</name>
</gene>
<sequence>MGVGALATDWEPPSILFLAQIHYLVPDVHRILLLTPSSSTHFLDVGHEYSPCFLNQACHSHLHRATNATHTCAIAPLCPAPKIAFAHNRLYPATTLLAPGATQPPGYTSHHCSLHLDLLNHQCPSRYRATYNYYLHSILQPLK</sequence>
<comment type="caution">
    <text evidence="1">The sequence shown here is derived from an EMBL/GenBank/DDBJ whole genome shotgun (WGS) entry which is preliminary data.</text>
</comment>
<keyword evidence="2" id="KW-1185">Reference proteome</keyword>